<gene>
    <name evidence="2" type="ORF">L21SP5_03888</name>
</gene>
<feature type="chain" id="PRO_5006599586" evidence="1">
    <location>
        <begin position="22"/>
        <end position="365"/>
    </location>
</feature>
<dbReference type="PANTHER" id="PTHR31270">
    <property type="entry name" value="GLUTAMINYL-PEPTIDE CYCLOTRANSFERASE"/>
    <property type="match status" value="1"/>
</dbReference>
<proteinExistence type="predicted"/>
<evidence type="ECO:0000313" key="2">
    <source>
        <dbReference type="EMBL" id="ALO17480.1"/>
    </source>
</evidence>
<dbReference type="KEGG" id="blq:L21SP5_03888"/>
<dbReference type="EMBL" id="CP013118">
    <property type="protein sequence ID" value="ALO17480.1"/>
    <property type="molecule type" value="Genomic_DNA"/>
</dbReference>
<organism evidence="2 3">
    <name type="scientific">Salinivirga cyanobacteriivorans</name>
    <dbReference type="NCBI Taxonomy" id="1307839"/>
    <lineage>
        <taxon>Bacteria</taxon>
        <taxon>Pseudomonadati</taxon>
        <taxon>Bacteroidota</taxon>
        <taxon>Bacteroidia</taxon>
        <taxon>Bacteroidales</taxon>
        <taxon>Salinivirgaceae</taxon>
        <taxon>Salinivirga</taxon>
    </lineage>
</organism>
<dbReference type="STRING" id="1307839.L21SP5_03888"/>
<dbReference type="RefSeq" id="WP_057954740.1">
    <property type="nucleotide sequence ID" value="NZ_CP013118.1"/>
</dbReference>
<evidence type="ECO:0000313" key="3">
    <source>
        <dbReference type="Proteomes" id="UP000064893"/>
    </source>
</evidence>
<dbReference type="Pfam" id="PF05096">
    <property type="entry name" value="Glu_cyclase_2"/>
    <property type="match status" value="1"/>
</dbReference>
<dbReference type="Gene3D" id="2.130.10.10">
    <property type="entry name" value="YVTN repeat-like/Quinoprotein amine dehydrogenase"/>
    <property type="match status" value="1"/>
</dbReference>
<dbReference type="GO" id="GO:0016603">
    <property type="term" value="F:glutaminyl-peptide cyclotransferase activity"/>
    <property type="evidence" value="ECO:0007669"/>
    <property type="project" value="InterPro"/>
</dbReference>
<protein>
    <submittedName>
        <fullName evidence="2">Glutamine cyclotransferase</fullName>
    </submittedName>
</protein>
<keyword evidence="2" id="KW-0808">Transferase</keyword>
<dbReference type="PANTHER" id="PTHR31270:SF1">
    <property type="entry name" value="GLUTAMINYL-PEPTIDE CYCLOTRANSFERASE"/>
    <property type="match status" value="1"/>
</dbReference>
<dbReference type="SUPFAM" id="SSF50969">
    <property type="entry name" value="YVTN repeat-like/Quinoprotein amine dehydrogenase"/>
    <property type="match status" value="1"/>
</dbReference>
<dbReference type="Proteomes" id="UP000064893">
    <property type="component" value="Chromosome"/>
</dbReference>
<dbReference type="InterPro" id="IPR015943">
    <property type="entry name" value="WD40/YVTN_repeat-like_dom_sf"/>
</dbReference>
<accession>A0A0S2I4X8</accession>
<keyword evidence="1" id="KW-0732">Signal</keyword>
<dbReference type="AlphaFoldDB" id="A0A0S2I4X8"/>
<feature type="signal peptide" evidence="1">
    <location>
        <begin position="1"/>
        <end position="21"/>
    </location>
</feature>
<sequence length="365" mass="41823" precursor="true">MPTKLSVKSILIIFTVLTAFATCNDIPEGRKTISRKKAQPSKKHLDITKPKVNYKIVPGKEITFDWKWKDVKKSDSVVWYANKTRIAKLSKGEKVVVPTDLPVGIQHFILRSYLNDKQSSDQVLVEVLSEITPEKTRARIVQKLYHDPGAYTQGLEIHKDFIYESTGQYKESSMRKIDIETGKVIDIINLKDDIFGEGMTVIGDKIYQLTWQSNTGFVYDVNSFKQLYEFVYPTEGWGLTNDGESLIMSDGSYRLYYIDREYFTETRQISVYDQNGPVSRLNELEYINDKILANVYGEDFVLMIDPATGKVLQEIDLSMLKEKAKLPAKADVLNGIAWDADNEKLYATGKYWPVMFEITVEGINR</sequence>
<dbReference type="PATRIC" id="fig|1307839.3.peg.4149"/>
<dbReference type="OrthoDB" id="9783700at2"/>
<evidence type="ECO:0000256" key="1">
    <source>
        <dbReference type="SAM" id="SignalP"/>
    </source>
</evidence>
<reference evidence="2 3" key="1">
    <citation type="submission" date="2015-11" db="EMBL/GenBank/DDBJ databases">
        <title>Description and complete genome sequence of a novel strain predominating in hypersaline microbial mats and representing a new family of the Bacteriodetes phylum.</title>
        <authorList>
            <person name="Spring S."/>
            <person name="Bunk B."/>
            <person name="Sproer C."/>
            <person name="Klenk H.-P."/>
        </authorList>
    </citation>
    <scope>NUCLEOTIDE SEQUENCE [LARGE SCALE GENOMIC DNA]</scope>
    <source>
        <strain evidence="2 3">L21-Spi-D4</strain>
    </source>
</reference>
<dbReference type="InterPro" id="IPR007788">
    <property type="entry name" value="QCT"/>
</dbReference>
<keyword evidence="3" id="KW-1185">Reference proteome</keyword>
<dbReference type="InterPro" id="IPR011044">
    <property type="entry name" value="Quino_amine_DH_bsu"/>
</dbReference>
<name>A0A0S2I4X8_9BACT</name>